<evidence type="ECO:0000256" key="3">
    <source>
        <dbReference type="ARBA" id="ARBA00022989"/>
    </source>
</evidence>
<dbReference type="InterPro" id="IPR005829">
    <property type="entry name" value="Sugar_transporter_CS"/>
</dbReference>
<dbReference type="EMBL" id="JAJVDC020000126">
    <property type="protein sequence ID" value="KAL1622983.1"/>
    <property type="molecule type" value="Genomic_DNA"/>
</dbReference>
<evidence type="ECO:0000256" key="5">
    <source>
        <dbReference type="SAM" id="MobiDB-lite"/>
    </source>
</evidence>
<keyword evidence="3 6" id="KW-1133">Transmembrane helix</keyword>
<dbReference type="InterPro" id="IPR011701">
    <property type="entry name" value="MFS"/>
</dbReference>
<dbReference type="PANTHER" id="PTHR23502">
    <property type="entry name" value="MAJOR FACILITATOR SUPERFAMILY"/>
    <property type="match status" value="1"/>
</dbReference>
<feature type="region of interest" description="Disordered" evidence="5">
    <location>
        <begin position="1"/>
        <end position="37"/>
    </location>
</feature>
<comment type="caution">
    <text evidence="8">The sequence shown here is derived from an EMBL/GenBank/DDBJ whole genome shotgun (WGS) entry which is preliminary data.</text>
</comment>
<feature type="transmembrane region" description="Helical" evidence="6">
    <location>
        <begin position="113"/>
        <end position="131"/>
    </location>
</feature>
<evidence type="ECO:0000313" key="8">
    <source>
        <dbReference type="EMBL" id="KAL1622983.1"/>
    </source>
</evidence>
<sequence>MRTSQDEASSKGSGNESGLDGPAAGCDGTNPSDKRNPKNWSMLKKIMHTIVPGLLAFEIVFSTSVTVPASPILMLEFSISRTVATLPLTLYALGLAFGPLFSAPLSEAVGRRPVYISSVALLLAFTAGAGGAQNLATLLVCRFLAGFFGSAGVAIGAGTLADVWDGSAAQGPASIMFILGPFLGPTLGPIASAYTLHGRGNDWRWTQWLVLMVGAPAMVGVLCMSETSAVALEHRGEKDVHGEGRWKAAARVVGHAIARPTRMLFTEIIVASLTLYTAFAYAMIFSYFSSSSYVLAKYYGFNVREVGLSFIGVIIGYILATVVFAVFDRTLYARAAAAEGSPPSPKHRLYSALVGSFFLPAGLFW</sequence>
<evidence type="ECO:0000256" key="4">
    <source>
        <dbReference type="ARBA" id="ARBA00023136"/>
    </source>
</evidence>
<keyword evidence="9" id="KW-1185">Reference proteome</keyword>
<dbReference type="SUPFAM" id="SSF103473">
    <property type="entry name" value="MFS general substrate transporter"/>
    <property type="match status" value="1"/>
</dbReference>
<evidence type="ECO:0000313" key="9">
    <source>
        <dbReference type="Proteomes" id="UP001521116"/>
    </source>
</evidence>
<feature type="transmembrane region" description="Helical" evidence="6">
    <location>
        <begin position="46"/>
        <end position="67"/>
    </location>
</feature>
<proteinExistence type="predicted"/>
<evidence type="ECO:0000259" key="7">
    <source>
        <dbReference type="PROSITE" id="PS50850"/>
    </source>
</evidence>
<organism evidence="8 9">
    <name type="scientific">Neofusicoccum ribis</name>
    <dbReference type="NCBI Taxonomy" id="45134"/>
    <lineage>
        <taxon>Eukaryota</taxon>
        <taxon>Fungi</taxon>
        <taxon>Dikarya</taxon>
        <taxon>Ascomycota</taxon>
        <taxon>Pezizomycotina</taxon>
        <taxon>Dothideomycetes</taxon>
        <taxon>Dothideomycetes incertae sedis</taxon>
        <taxon>Botryosphaeriales</taxon>
        <taxon>Botryosphaeriaceae</taxon>
        <taxon>Neofusicoccum</taxon>
    </lineage>
</organism>
<dbReference type="InterPro" id="IPR036259">
    <property type="entry name" value="MFS_trans_sf"/>
</dbReference>
<keyword evidence="2 6" id="KW-0812">Transmembrane</keyword>
<protein>
    <recommendedName>
        <fullName evidence="7">Major facilitator superfamily (MFS) profile domain-containing protein</fullName>
    </recommendedName>
</protein>
<evidence type="ECO:0000256" key="6">
    <source>
        <dbReference type="SAM" id="Phobius"/>
    </source>
</evidence>
<dbReference type="PROSITE" id="PS00216">
    <property type="entry name" value="SUGAR_TRANSPORT_1"/>
    <property type="match status" value="1"/>
</dbReference>
<feature type="transmembrane region" description="Helical" evidence="6">
    <location>
        <begin position="308"/>
        <end position="327"/>
    </location>
</feature>
<feature type="transmembrane region" description="Helical" evidence="6">
    <location>
        <begin position="268"/>
        <end position="288"/>
    </location>
</feature>
<reference evidence="8 9" key="1">
    <citation type="submission" date="2024-02" db="EMBL/GenBank/DDBJ databases">
        <title>De novo assembly and annotation of 12 fungi associated with fruit tree decline syndrome in Ontario, Canada.</title>
        <authorList>
            <person name="Sulman M."/>
            <person name="Ellouze W."/>
            <person name="Ilyukhin E."/>
        </authorList>
    </citation>
    <scope>NUCLEOTIDE SEQUENCE [LARGE SCALE GENOMIC DNA]</scope>
    <source>
        <strain evidence="8 9">M1-105</strain>
    </source>
</reference>
<gene>
    <name evidence="8" type="ORF">SLS56_008460</name>
</gene>
<dbReference type="Proteomes" id="UP001521116">
    <property type="component" value="Unassembled WGS sequence"/>
</dbReference>
<feature type="domain" description="Major facilitator superfamily (MFS) profile" evidence="7">
    <location>
        <begin position="48"/>
        <end position="365"/>
    </location>
</feature>
<evidence type="ECO:0000256" key="2">
    <source>
        <dbReference type="ARBA" id="ARBA00022692"/>
    </source>
</evidence>
<keyword evidence="4 6" id="KW-0472">Membrane</keyword>
<name>A0ABR3SJX4_9PEZI</name>
<feature type="transmembrane region" description="Helical" evidence="6">
    <location>
        <begin position="175"/>
        <end position="196"/>
    </location>
</feature>
<dbReference type="Pfam" id="PF07690">
    <property type="entry name" value="MFS_1"/>
    <property type="match status" value="1"/>
</dbReference>
<dbReference type="PANTHER" id="PTHR23502:SF182">
    <property type="entry name" value="POLYAMINE TRANSPORTER, PUTATIVE-RELATED"/>
    <property type="match status" value="1"/>
</dbReference>
<dbReference type="Gene3D" id="1.20.1720.10">
    <property type="entry name" value="Multidrug resistance protein D"/>
    <property type="match status" value="1"/>
</dbReference>
<evidence type="ECO:0000256" key="1">
    <source>
        <dbReference type="ARBA" id="ARBA00004141"/>
    </source>
</evidence>
<dbReference type="PROSITE" id="PS50850">
    <property type="entry name" value="MFS"/>
    <property type="match status" value="1"/>
</dbReference>
<comment type="subcellular location">
    <subcellularLocation>
        <location evidence="1">Membrane</location>
        <topology evidence="1">Multi-pass membrane protein</topology>
    </subcellularLocation>
</comment>
<feature type="transmembrane region" description="Helical" evidence="6">
    <location>
        <begin position="79"/>
        <end position="101"/>
    </location>
</feature>
<accession>A0ABR3SJX4</accession>
<feature type="transmembrane region" description="Helical" evidence="6">
    <location>
        <begin position="143"/>
        <end position="163"/>
    </location>
</feature>
<dbReference type="InterPro" id="IPR020846">
    <property type="entry name" value="MFS_dom"/>
</dbReference>